<dbReference type="SUPFAM" id="SSF53448">
    <property type="entry name" value="Nucleotide-diphospho-sugar transferases"/>
    <property type="match status" value="1"/>
</dbReference>
<dbReference type="Proteomes" id="UP000276888">
    <property type="component" value="Chromosome"/>
</dbReference>
<dbReference type="AlphaFoldDB" id="A0A3S9WDG3"/>
<dbReference type="GO" id="GO:0016757">
    <property type="term" value="F:glycosyltransferase activity"/>
    <property type="evidence" value="ECO:0007669"/>
    <property type="project" value="UniProtKB-KW"/>
</dbReference>
<dbReference type="PANTHER" id="PTHR43685">
    <property type="entry name" value="GLYCOSYLTRANSFERASE"/>
    <property type="match status" value="1"/>
</dbReference>
<keyword evidence="3" id="KW-1185">Reference proteome</keyword>
<dbReference type="PANTHER" id="PTHR43685:SF14">
    <property type="entry name" value="GLYCOSYLTRANSFERASE 2-LIKE DOMAIN-CONTAINING PROTEIN"/>
    <property type="match status" value="1"/>
</dbReference>
<keyword evidence="2" id="KW-0328">Glycosyltransferase</keyword>
<evidence type="ECO:0000259" key="1">
    <source>
        <dbReference type="Pfam" id="PF00535"/>
    </source>
</evidence>
<name>A0A3S9WDG3_9MICO</name>
<accession>A0A3S9WDG3</accession>
<gene>
    <name evidence="2" type="primary">epsH_3</name>
    <name evidence="2" type="ORF">CVS47_02777</name>
</gene>
<protein>
    <submittedName>
        <fullName evidence="2">Glycosyltransferase EpsH</fullName>
        <ecNumber evidence="2">2.4.-.-</ecNumber>
    </submittedName>
</protein>
<evidence type="ECO:0000313" key="3">
    <source>
        <dbReference type="Proteomes" id="UP000276888"/>
    </source>
</evidence>
<dbReference type="EMBL" id="CP031423">
    <property type="protein sequence ID" value="AZS38126.1"/>
    <property type="molecule type" value="Genomic_DNA"/>
</dbReference>
<dbReference type="InterPro" id="IPR029044">
    <property type="entry name" value="Nucleotide-diphossugar_trans"/>
</dbReference>
<keyword evidence="2" id="KW-0808">Transferase</keyword>
<dbReference type="Pfam" id="PF00535">
    <property type="entry name" value="Glycos_transf_2"/>
    <property type="match status" value="1"/>
</dbReference>
<evidence type="ECO:0000313" key="2">
    <source>
        <dbReference type="EMBL" id="AZS38126.1"/>
    </source>
</evidence>
<reference evidence="2 3" key="1">
    <citation type="submission" date="2018-08" db="EMBL/GenBank/DDBJ databases">
        <title>Microbacterium lemovicicum sp. nov., a bacterium isolated from a natural uranium-rich soil.</title>
        <authorList>
            <person name="ORTET P."/>
        </authorList>
    </citation>
    <scope>NUCLEOTIDE SEQUENCE [LARGE SCALE GENOMIC DNA]</scope>
    <source>
        <strain evidence="2 3">Viu22</strain>
    </source>
</reference>
<organism evidence="2 3">
    <name type="scientific">Microbacterium lemovicicum</name>
    <dbReference type="NCBI Taxonomy" id="1072463"/>
    <lineage>
        <taxon>Bacteria</taxon>
        <taxon>Bacillati</taxon>
        <taxon>Actinomycetota</taxon>
        <taxon>Actinomycetes</taxon>
        <taxon>Micrococcales</taxon>
        <taxon>Microbacteriaceae</taxon>
        <taxon>Microbacterium</taxon>
    </lineage>
</organism>
<feature type="domain" description="Glycosyltransferase 2-like" evidence="1">
    <location>
        <begin position="1"/>
        <end position="155"/>
    </location>
</feature>
<dbReference type="CDD" id="cd00761">
    <property type="entry name" value="Glyco_tranf_GTA_type"/>
    <property type="match status" value="1"/>
</dbReference>
<dbReference type="Gene3D" id="3.90.550.10">
    <property type="entry name" value="Spore Coat Polysaccharide Biosynthesis Protein SpsA, Chain A"/>
    <property type="match status" value="1"/>
</dbReference>
<sequence>MPAFNEVETVGRCLAALRRQSVAPFEVIVVDNMSTDGTLEHARALATVDPSVTVITQTGAQGLVPTRDCGFDAARGDVLARIDADTVVSADWVRQLALSFARPGIAATTGPVGYYDLPLATVMRQVDDFARRAITTICGAPFLYGSNMALRRSAWRSIRSSVCSDPDDLFHEDIDLAVHLAQHGLPIGYTPRMVATVSARRMGDSAAEFADYTRRFDRTLDAHGVRHASLRVTGALLRRAYPVLHHAHRYEVRRAAAA</sequence>
<proteinExistence type="predicted"/>
<dbReference type="KEGG" id="mlv:CVS47_02777"/>
<dbReference type="InterPro" id="IPR001173">
    <property type="entry name" value="Glyco_trans_2-like"/>
</dbReference>
<dbReference type="InterPro" id="IPR050834">
    <property type="entry name" value="Glycosyltransf_2"/>
</dbReference>
<dbReference type="EC" id="2.4.-.-" evidence="2"/>